<evidence type="ECO:0008006" key="5">
    <source>
        <dbReference type="Google" id="ProtNLM"/>
    </source>
</evidence>
<dbReference type="Gene3D" id="2.60.40.420">
    <property type="entry name" value="Cupredoxins - blue copper proteins"/>
    <property type="match status" value="1"/>
</dbReference>
<dbReference type="AlphaFoldDB" id="A0A1H9XD71"/>
<evidence type="ECO:0000256" key="1">
    <source>
        <dbReference type="SAM" id="MobiDB-lite"/>
    </source>
</evidence>
<gene>
    <name evidence="3" type="ORF">SAMN05216199_3679</name>
</gene>
<dbReference type="STRING" id="587636.SAMN05216199_3679"/>
<feature type="chain" id="PRO_5038835596" description="EfeO-type cupredoxin-like domain-containing protein" evidence="2">
    <location>
        <begin position="24"/>
        <end position="155"/>
    </location>
</feature>
<feature type="compositionally biased region" description="Pro residues" evidence="1">
    <location>
        <begin position="50"/>
        <end position="65"/>
    </location>
</feature>
<name>A0A1H9XD71_9MICO</name>
<dbReference type="EMBL" id="FOHB01000007">
    <property type="protein sequence ID" value="SES43981.1"/>
    <property type="molecule type" value="Genomic_DNA"/>
</dbReference>
<feature type="region of interest" description="Disordered" evidence="1">
    <location>
        <begin position="25"/>
        <end position="71"/>
    </location>
</feature>
<evidence type="ECO:0000313" key="4">
    <source>
        <dbReference type="Proteomes" id="UP000199019"/>
    </source>
</evidence>
<dbReference type="Proteomes" id="UP000199019">
    <property type="component" value="Unassembled WGS sequence"/>
</dbReference>
<feature type="compositionally biased region" description="Low complexity" evidence="1">
    <location>
        <begin position="25"/>
        <end position="49"/>
    </location>
</feature>
<dbReference type="PROSITE" id="PS51257">
    <property type="entry name" value="PROKAR_LIPOPROTEIN"/>
    <property type="match status" value="1"/>
</dbReference>
<keyword evidence="4" id="KW-1185">Reference proteome</keyword>
<dbReference type="InterPro" id="IPR008972">
    <property type="entry name" value="Cupredoxin"/>
</dbReference>
<feature type="signal peptide" evidence="2">
    <location>
        <begin position="1"/>
        <end position="23"/>
    </location>
</feature>
<dbReference type="SUPFAM" id="SSF49503">
    <property type="entry name" value="Cupredoxins"/>
    <property type="match status" value="1"/>
</dbReference>
<sequence>MTLARGASYAAGAALALAVTACGGDTATPGVSPAASSSTAASTASSSGAPTPPSAKSPTTPPPAKDTPAGRVIDVTITGRKVTPAPTTVDLKVGEKLTLVVTSDHDDELHAHGFDIEEKLKAGTPTTVTLTGAEAGLYEVETHEPALRLMMIAVR</sequence>
<evidence type="ECO:0000313" key="3">
    <source>
        <dbReference type="EMBL" id="SES43981.1"/>
    </source>
</evidence>
<accession>A0A1H9XD71</accession>
<keyword evidence="2" id="KW-0732">Signal</keyword>
<evidence type="ECO:0000256" key="2">
    <source>
        <dbReference type="SAM" id="SignalP"/>
    </source>
</evidence>
<proteinExistence type="predicted"/>
<organism evidence="3 4">
    <name type="scientific">Pedococcus cremeus</name>
    <dbReference type="NCBI Taxonomy" id="587636"/>
    <lineage>
        <taxon>Bacteria</taxon>
        <taxon>Bacillati</taxon>
        <taxon>Actinomycetota</taxon>
        <taxon>Actinomycetes</taxon>
        <taxon>Micrococcales</taxon>
        <taxon>Intrasporangiaceae</taxon>
        <taxon>Pedococcus</taxon>
    </lineage>
</organism>
<protein>
    <recommendedName>
        <fullName evidence="5">EfeO-type cupredoxin-like domain-containing protein</fullName>
    </recommendedName>
</protein>
<reference evidence="4" key="1">
    <citation type="submission" date="2016-10" db="EMBL/GenBank/DDBJ databases">
        <authorList>
            <person name="Varghese N."/>
            <person name="Submissions S."/>
        </authorList>
    </citation>
    <scope>NUCLEOTIDE SEQUENCE [LARGE SCALE GENOMIC DNA]</scope>
    <source>
        <strain evidence="4">CGMCC 1.6963</strain>
    </source>
</reference>